<evidence type="ECO:0000256" key="6">
    <source>
        <dbReference type="PIRSR" id="PIRSR606710-1"/>
    </source>
</evidence>
<feature type="active site" description="Proton acceptor" evidence="6">
    <location>
        <position position="179"/>
    </location>
</feature>
<gene>
    <name evidence="12" type="ORF">SAMN04487839_1034</name>
</gene>
<evidence type="ECO:0000256" key="2">
    <source>
        <dbReference type="ARBA" id="ARBA00009865"/>
    </source>
</evidence>
<protein>
    <submittedName>
        <fullName evidence="12">Signal peptide-containing protein, YSIRK family</fullName>
    </submittedName>
</protein>
<feature type="transmembrane region" description="Helical" evidence="9">
    <location>
        <begin position="784"/>
        <end position="801"/>
    </location>
</feature>
<dbReference type="GO" id="GO:0004553">
    <property type="term" value="F:hydrolase activity, hydrolyzing O-glycosyl compounds"/>
    <property type="evidence" value="ECO:0007669"/>
    <property type="project" value="InterPro"/>
</dbReference>
<dbReference type="InterPro" id="IPR005877">
    <property type="entry name" value="YSIRK_signal_dom"/>
</dbReference>
<dbReference type="Pfam" id="PF04616">
    <property type="entry name" value="Glyco_hydro_43"/>
    <property type="match status" value="1"/>
</dbReference>
<keyword evidence="9" id="KW-0472">Membrane</keyword>
<name>A0A1H7VWE1_9STRE</name>
<evidence type="ECO:0000256" key="5">
    <source>
        <dbReference type="ARBA" id="ARBA00023295"/>
    </source>
</evidence>
<dbReference type="Pfam" id="PF04650">
    <property type="entry name" value="YSIRK_signal"/>
    <property type="match status" value="1"/>
</dbReference>
<dbReference type="AlphaFoldDB" id="A0A1H7VWE1"/>
<dbReference type="InterPro" id="IPR050727">
    <property type="entry name" value="GH43_arabinanases"/>
</dbReference>
<keyword evidence="4" id="KW-0378">Hydrolase</keyword>
<dbReference type="GO" id="GO:0005975">
    <property type="term" value="P:carbohydrate metabolic process"/>
    <property type="evidence" value="ECO:0007669"/>
    <property type="project" value="InterPro"/>
</dbReference>
<evidence type="ECO:0000313" key="13">
    <source>
        <dbReference type="Proteomes" id="UP000182764"/>
    </source>
</evidence>
<dbReference type="SUPFAM" id="SSF75005">
    <property type="entry name" value="Arabinanase/levansucrase/invertase"/>
    <property type="match status" value="1"/>
</dbReference>
<evidence type="ECO:0000256" key="4">
    <source>
        <dbReference type="ARBA" id="ARBA00022801"/>
    </source>
</evidence>
<keyword evidence="5" id="KW-0326">Glycosidase</keyword>
<feature type="compositionally biased region" description="Basic and acidic residues" evidence="8">
    <location>
        <begin position="99"/>
        <end position="116"/>
    </location>
</feature>
<accession>A0A1H7VWE1</accession>
<reference evidence="12 13" key="1">
    <citation type="submission" date="2016-10" db="EMBL/GenBank/DDBJ databases">
        <authorList>
            <person name="de Groot N.N."/>
        </authorList>
    </citation>
    <scope>NUCLEOTIDE SEQUENCE [LARGE SCALE GENOMIC DNA]</scope>
    <source>
        <strain evidence="12 13">VTM1R29</strain>
    </source>
</reference>
<dbReference type="CDD" id="cd18832">
    <property type="entry name" value="GH43_GsAbnA-like"/>
    <property type="match status" value="1"/>
</dbReference>
<evidence type="ECO:0000313" key="12">
    <source>
        <dbReference type="EMBL" id="SEM13500.1"/>
    </source>
</evidence>
<dbReference type="NCBIfam" id="TIGR01168">
    <property type="entry name" value="YSIRK_signal"/>
    <property type="match status" value="1"/>
</dbReference>
<dbReference type="RefSeq" id="WP_074596345.1">
    <property type="nucleotide sequence ID" value="NZ_FNUH01000004.1"/>
</dbReference>
<feature type="active site" description="Proton donor" evidence="6">
    <location>
        <position position="432"/>
    </location>
</feature>
<evidence type="ECO:0000256" key="3">
    <source>
        <dbReference type="ARBA" id="ARBA00022729"/>
    </source>
</evidence>
<keyword evidence="3" id="KW-0732">Signal</keyword>
<feature type="region of interest" description="Disordered" evidence="8">
    <location>
        <begin position="75"/>
        <end position="136"/>
    </location>
</feature>
<feature type="compositionally biased region" description="Polar residues" evidence="8">
    <location>
        <begin position="80"/>
        <end position="89"/>
    </location>
</feature>
<feature type="domain" description="Extracellular endo-alpha-(1-&gt;5)-L-arabinanase C-terminal" evidence="11">
    <location>
        <begin position="563"/>
        <end position="672"/>
    </location>
</feature>
<evidence type="ECO:0000256" key="8">
    <source>
        <dbReference type="SAM" id="MobiDB-lite"/>
    </source>
</evidence>
<evidence type="ECO:0000256" key="7">
    <source>
        <dbReference type="PIRSR" id="PIRSR606710-2"/>
    </source>
</evidence>
<dbReference type="InterPro" id="IPR023296">
    <property type="entry name" value="Glyco_hydro_beta-prop_sf"/>
</dbReference>
<dbReference type="Gene3D" id="2.40.128.10">
    <property type="match status" value="1"/>
</dbReference>
<evidence type="ECO:0000256" key="1">
    <source>
        <dbReference type="ARBA" id="ARBA00004834"/>
    </source>
</evidence>
<evidence type="ECO:0000256" key="9">
    <source>
        <dbReference type="SAM" id="Phobius"/>
    </source>
</evidence>
<evidence type="ECO:0000259" key="10">
    <source>
        <dbReference type="Pfam" id="PF04650"/>
    </source>
</evidence>
<dbReference type="Proteomes" id="UP000182764">
    <property type="component" value="Unassembled WGS sequence"/>
</dbReference>
<comment type="pathway">
    <text evidence="1">Glycan metabolism; L-arabinan degradation.</text>
</comment>
<keyword evidence="9" id="KW-0812">Transmembrane</keyword>
<dbReference type="InterPro" id="IPR032291">
    <property type="entry name" value="Abn2_C"/>
</dbReference>
<comment type="similarity">
    <text evidence="2">Belongs to the glycosyl hydrolase 43 family.</text>
</comment>
<keyword evidence="9" id="KW-1133">Transmembrane helix</keyword>
<feature type="site" description="Important for catalytic activity, responsible for pKa modulation of the active site Glu and correct orientation of both the proton donor and substrate" evidence="7">
    <location>
        <position position="366"/>
    </location>
</feature>
<feature type="domain" description="YSIRK Gram-positive signal peptide" evidence="10">
    <location>
        <begin position="8"/>
        <end position="31"/>
    </location>
</feature>
<dbReference type="PANTHER" id="PTHR43301">
    <property type="entry name" value="ARABINAN ENDO-1,5-ALPHA-L-ARABINOSIDASE"/>
    <property type="match status" value="1"/>
</dbReference>
<organism evidence="12 13">
    <name type="scientific">Streptococcus gallolyticus</name>
    <dbReference type="NCBI Taxonomy" id="315405"/>
    <lineage>
        <taxon>Bacteria</taxon>
        <taxon>Bacillati</taxon>
        <taxon>Bacillota</taxon>
        <taxon>Bacilli</taxon>
        <taxon>Lactobacillales</taxon>
        <taxon>Streptococcaceae</taxon>
        <taxon>Streptococcus</taxon>
    </lineage>
</organism>
<evidence type="ECO:0000259" key="11">
    <source>
        <dbReference type="Pfam" id="PF16369"/>
    </source>
</evidence>
<proteinExistence type="inferred from homology"/>
<dbReference type="Gene3D" id="2.115.10.20">
    <property type="entry name" value="Glycosyl hydrolase domain, family 43"/>
    <property type="match status" value="1"/>
</dbReference>
<dbReference type="EMBL" id="FOBM01000003">
    <property type="protein sequence ID" value="SEM13500.1"/>
    <property type="molecule type" value="Genomic_DNA"/>
</dbReference>
<sequence length="806" mass="90284">MKLNGDVRQRFSIRKSHFGASSVLLGVSVVLLSGGMSVQADEMVTPSQEVVLSQQANTDKVTDETITENNVAKVTDESMIENSITTKTNEASEDPSEPVQKEDETKPTLEETKENDTESLEQENENKQLVPASEANSDTVTVEIKNFDNVNSDVVLKDSKVTVTAQKQDQEFNRVSVHDPSIFYDKKTGMYYIFGSHLGQAKSKDLQNWTPLFSKEYENPSSVLGDLNKNLAKPFKWAGYDDADCAGGHYSIWAPDVIWNPSYKWADGSTGAYMYYFCTSSTWRRSVISFAVSKTAEGPYDYVDSLIYSGFTKEDSTDGSTRNVNYKNTNIDELMTAGVIEPGFSEIWNRDNGHTYNNDYAPNAIDPNIFYDKSGKLYMSYGSWSGGIYLLELDKTTGKAIYPGKDNKTSDGRHIDKYFGTHLIGGYHQSGEAPYIIYDKNTDYYYMFITYGGLGREGGYNMRLFRSKRVDGLYVDAKGKHPTYTAWTADKINDAYGIKVMGNYKLDSLPAAYMSPGHNSAFIDKNGNWYLVNHTRFNQGTEYHEVRVHPMRMTEDNWPVALPFEYRKSDLTLTKASESQFVGDYEFVNHGRDTSGQPLATSRLQLNANGTVTGALAGTWTKTKKGNNYYITIKTKNVTYKGIFDVQKDESASHNPCLVFALVGNNNEVIWGVKPYKVTQKSTTKMTRTNQKIVVAKVQADTTFGFKQFVNQPLLLKTNALAATLQVAQKMSVFDNVTTPHEKQNQTNSSKVKTIKKVQKSSVVATPTNKTKEMRKENVEKTSLLSAVCGVVSAGFLGILYEKKRR</sequence>
<dbReference type="Pfam" id="PF16369">
    <property type="entry name" value="GH43_C"/>
    <property type="match status" value="1"/>
</dbReference>
<dbReference type="InterPro" id="IPR006710">
    <property type="entry name" value="Glyco_hydro_43"/>
</dbReference>
<dbReference type="PANTHER" id="PTHR43301:SF3">
    <property type="entry name" value="ARABINAN ENDO-1,5-ALPHA-L-ARABINOSIDASE A-RELATED"/>
    <property type="match status" value="1"/>
</dbReference>